<dbReference type="Proteomes" id="UP000004687">
    <property type="component" value="Unassembled WGS sequence"/>
</dbReference>
<dbReference type="EMBL" id="DS990137">
    <property type="protein sequence ID" value="EET24013.1"/>
    <property type="molecule type" value="Genomic_DNA"/>
</dbReference>
<sequence length="70" mass="7754">MARAGVARVRPSSRLRCVFFSIMTLSASNQIGGKDTVTRSKLQAIYFNTLLFEGFFVKKREGEKGAPAKI</sequence>
<reference evidence="1" key="2">
    <citation type="submission" date="2008-07" db="EMBL/GenBank/DDBJ databases">
        <authorList>
            <consortium name="Broad Institute Genome Sequencing Platform"/>
            <person name="Colwell R."/>
            <person name="Grim C.J."/>
            <person name="Young S."/>
            <person name="Jaffe D."/>
            <person name="Gnerre S."/>
            <person name="Berlin A."/>
            <person name="Heiman D."/>
            <person name="Hepburn T."/>
            <person name="Shea T."/>
            <person name="Sykes S."/>
            <person name="Alvarado L."/>
            <person name="Kodira C."/>
            <person name="Heidelberg J."/>
            <person name="Lander E."/>
            <person name="Galagan J."/>
            <person name="Nusbaum C."/>
            <person name="Birren B."/>
        </authorList>
    </citation>
    <scope>NUCLEOTIDE SEQUENCE [LARGE SCALE GENOMIC DNA]</scope>
    <source>
        <strain evidence="1">MO10</strain>
    </source>
</reference>
<organism evidence="1">
    <name type="scientific">Vibrio cholerae (strain MO10)</name>
    <dbReference type="NCBI Taxonomy" id="345072"/>
    <lineage>
        <taxon>Bacteria</taxon>
        <taxon>Pseudomonadati</taxon>
        <taxon>Pseudomonadota</taxon>
        <taxon>Gammaproteobacteria</taxon>
        <taxon>Vibrionales</taxon>
        <taxon>Vibrionaceae</taxon>
        <taxon>Vibrio</taxon>
    </lineage>
</organism>
<proteinExistence type="predicted"/>
<evidence type="ECO:0000313" key="1">
    <source>
        <dbReference type="EMBL" id="EET24013.1"/>
    </source>
</evidence>
<accession>A0A0X1L0I6</accession>
<name>A0A0X1L0I6_VIBCO</name>
<dbReference type="AlphaFoldDB" id="A0A0X1L0I6"/>
<protein>
    <submittedName>
        <fullName evidence="1">Uncharacterized protein</fullName>
    </submittedName>
</protein>
<dbReference type="HOGENOM" id="CLU_203351_0_0_6"/>
<gene>
    <name evidence="1" type="ORF">VchoM_02039</name>
</gene>
<reference evidence="1" key="1">
    <citation type="submission" date="2005-09" db="EMBL/GenBank/DDBJ databases">
        <title>Annotation of Vibrio cholerae MO10.</title>
        <authorList>
            <person name="Colwell R."/>
            <person name="Grim C.J."/>
            <person name="Young S."/>
            <person name="Jaffe D."/>
            <person name="Gnerre S."/>
            <person name="Berlin A."/>
            <person name="Heiman D."/>
            <person name="Hepburn T."/>
            <person name="Shea T."/>
            <person name="Sykes S."/>
            <person name="Yandava C."/>
            <person name="Alvarado L."/>
            <person name="Kodira C."/>
            <person name="Borodovsky M."/>
            <person name="Heidelberg J."/>
            <person name="Lander E."/>
            <person name="Galagan J."/>
            <person name="Nusbaum C."/>
            <person name="Birren B."/>
        </authorList>
    </citation>
    <scope>NUCLEOTIDE SEQUENCE [LARGE SCALE GENOMIC DNA]</scope>
    <source>
        <strain evidence="1">MO10</strain>
    </source>
</reference>